<keyword evidence="4" id="KW-0808">Transferase</keyword>
<dbReference type="PANTHER" id="PTHR33841:SF5">
    <property type="entry name" value="DNA METHYLASE (MODIFICATION METHYLASE) (METHYLTRANSFERASE)-RELATED"/>
    <property type="match status" value="1"/>
</dbReference>
<evidence type="ECO:0000259" key="9">
    <source>
        <dbReference type="Pfam" id="PF22837"/>
    </source>
</evidence>
<organism evidence="10 11">
    <name type="scientific">Marinobacter koreensis</name>
    <dbReference type="NCBI Taxonomy" id="335974"/>
    <lineage>
        <taxon>Bacteria</taxon>
        <taxon>Pseudomonadati</taxon>
        <taxon>Pseudomonadota</taxon>
        <taxon>Gammaproteobacteria</taxon>
        <taxon>Pseudomonadales</taxon>
        <taxon>Marinobacteraceae</taxon>
        <taxon>Marinobacter</taxon>
    </lineage>
</organism>
<keyword evidence="5" id="KW-0949">S-adenosyl-L-methionine</keyword>
<accession>A0ABW0RPN0</accession>
<keyword evidence="11" id="KW-1185">Reference proteome</keyword>
<evidence type="ECO:0000256" key="1">
    <source>
        <dbReference type="ARBA" id="ARBA00006594"/>
    </source>
</evidence>
<keyword evidence="3 10" id="KW-0489">Methyltransferase</keyword>
<dbReference type="PANTHER" id="PTHR33841">
    <property type="entry name" value="DNA METHYLTRANSFERASE YEEA-RELATED"/>
    <property type="match status" value="1"/>
</dbReference>
<dbReference type="RefSeq" id="WP_248159226.1">
    <property type="nucleotide sequence ID" value="NZ_JAKZAJ010000004.1"/>
</dbReference>
<evidence type="ECO:0000256" key="7">
    <source>
        <dbReference type="ARBA" id="ARBA00047942"/>
    </source>
</evidence>
<gene>
    <name evidence="10" type="ORF">ACFPQA_17130</name>
</gene>
<dbReference type="SUPFAM" id="SSF53335">
    <property type="entry name" value="S-adenosyl-L-methionine-dependent methyltransferases"/>
    <property type="match status" value="1"/>
</dbReference>
<dbReference type="PROSITE" id="PS00092">
    <property type="entry name" value="N6_MTASE"/>
    <property type="match status" value="1"/>
</dbReference>
<evidence type="ECO:0000256" key="2">
    <source>
        <dbReference type="ARBA" id="ARBA00011900"/>
    </source>
</evidence>
<dbReference type="InterPro" id="IPR054520">
    <property type="entry name" value="M_Eco57I_C"/>
</dbReference>
<dbReference type="EC" id="2.1.1.72" evidence="2"/>
<reference evidence="11" key="1">
    <citation type="journal article" date="2019" name="Int. J. Syst. Evol. Microbiol.">
        <title>The Global Catalogue of Microorganisms (GCM) 10K type strain sequencing project: providing services to taxonomists for standard genome sequencing and annotation.</title>
        <authorList>
            <consortium name="The Broad Institute Genomics Platform"/>
            <consortium name="The Broad Institute Genome Sequencing Center for Infectious Disease"/>
            <person name="Wu L."/>
            <person name="Ma J."/>
        </authorList>
    </citation>
    <scope>NUCLEOTIDE SEQUENCE [LARGE SCALE GENOMIC DNA]</scope>
    <source>
        <strain evidence="11">CGMCC 4.1799</strain>
    </source>
</reference>
<comment type="caution">
    <text evidence="10">The sequence shown here is derived from an EMBL/GenBank/DDBJ whole genome shotgun (WGS) entry which is preliminary data.</text>
</comment>
<dbReference type="Proteomes" id="UP001596055">
    <property type="component" value="Unassembled WGS sequence"/>
</dbReference>
<dbReference type="PRINTS" id="PR00507">
    <property type="entry name" value="N12N6MTFRASE"/>
</dbReference>
<dbReference type="InterPro" id="IPR011639">
    <property type="entry name" value="MethylTrfase_TaqI-like_dom"/>
</dbReference>
<sequence length="520" mass="59482">MTFKKIESQRQLLQAELDQKKTQQERNAKGQFSTPFALAKDVLNHASTLFPKNRKVRFLDPAIGTGAFYSALNVAFPEKQIQTALGFEIDEHYGNPSLKLWGSTGIEYRIADFTKQTPPSEDEKFNLVICNPPYVRHHHIKGEKEQLQSQAVKAANMKLSGFAGLYCYFMALAHPWMKENAISGWLIPSEFMNVNYGQGVKDYLLNEVTLLQIHRFDPNDVQFEDALVSSAVVWFKNKKPSKSHKVKFTFGGSIDQPVVQKDVSLDTLSKESKWTRFPLLEEREVTNLPKLEDFFTIKRGIATGDNKFFVLDKGKIKSLGLPLDQFRPILPSPRYLKVDVVEADNNGYPDIDKQLFVLDCKLPMDQIKTLYPELYDYLEKGVESGVSERFLCRTRKVWYSQENRPESKFYCTYIGRTDVKGKKPFRFVLNKSKAIVANSYLILYPKPHLQSELDKRPELNELILQSLNKITSSAMLDEGRVYGGGMHKLEPKELSKVLATEIEAIFEGRLSELQSDFFAA</sequence>
<protein>
    <recommendedName>
        <fullName evidence="2">site-specific DNA-methyltransferase (adenine-specific)</fullName>
        <ecNumber evidence="2">2.1.1.72</ecNumber>
    </recommendedName>
</protein>
<evidence type="ECO:0000256" key="6">
    <source>
        <dbReference type="ARBA" id="ARBA00022747"/>
    </source>
</evidence>
<dbReference type="CDD" id="cd02440">
    <property type="entry name" value="AdoMet_MTases"/>
    <property type="match status" value="1"/>
</dbReference>
<feature type="domain" description="Type II methyltransferase M.TaqI-like" evidence="8">
    <location>
        <begin position="112"/>
        <end position="221"/>
    </location>
</feature>
<dbReference type="InterPro" id="IPR029063">
    <property type="entry name" value="SAM-dependent_MTases_sf"/>
</dbReference>
<dbReference type="InterPro" id="IPR050953">
    <property type="entry name" value="N4_N6_ade-DNA_methylase"/>
</dbReference>
<proteinExistence type="inferred from homology"/>
<comment type="catalytic activity">
    <reaction evidence="7">
        <text>a 2'-deoxyadenosine in DNA + S-adenosyl-L-methionine = an N(6)-methyl-2'-deoxyadenosine in DNA + S-adenosyl-L-homocysteine + H(+)</text>
        <dbReference type="Rhea" id="RHEA:15197"/>
        <dbReference type="Rhea" id="RHEA-COMP:12418"/>
        <dbReference type="Rhea" id="RHEA-COMP:12419"/>
        <dbReference type="ChEBI" id="CHEBI:15378"/>
        <dbReference type="ChEBI" id="CHEBI:57856"/>
        <dbReference type="ChEBI" id="CHEBI:59789"/>
        <dbReference type="ChEBI" id="CHEBI:90615"/>
        <dbReference type="ChEBI" id="CHEBI:90616"/>
        <dbReference type="EC" id="2.1.1.72"/>
    </reaction>
</comment>
<dbReference type="Pfam" id="PF07669">
    <property type="entry name" value="Eco57I"/>
    <property type="match status" value="1"/>
</dbReference>
<name>A0ABW0RPN0_9GAMM</name>
<comment type="similarity">
    <text evidence="1">Belongs to the N(4)/N(6)-methyltransferase family.</text>
</comment>
<dbReference type="EMBL" id="JBHSNL010000006">
    <property type="protein sequence ID" value="MFC5546792.1"/>
    <property type="molecule type" value="Genomic_DNA"/>
</dbReference>
<evidence type="ECO:0000256" key="4">
    <source>
        <dbReference type="ARBA" id="ARBA00022679"/>
    </source>
</evidence>
<evidence type="ECO:0000259" key="8">
    <source>
        <dbReference type="Pfam" id="PF07669"/>
    </source>
</evidence>
<dbReference type="InterPro" id="IPR002052">
    <property type="entry name" value="DNA_methylase_N6_adenine_CS"/>
</dbReference>
<evidence type="ECO:0000256" key="5">
    <source>
        <dbReference type="ARBA" id="ARBA00022691"/>
    </source>
</evidence>
<dbReference type="Gene3D" id="3.40.50.150">
    <property type="entry name" value="Vaccinia Virus protein VP39"/>
    <property type="match status" value="1"/>
</dbReference>
<dbReference type="Pfam" id="PF22837">
    <property type="entry name" value="M_Eco57I_C"/>
    <property type="match status" value="1"/>
</dbReference>
<evidence type="ECO:0000313" key="10">
    <source>
        <dbReference type="EMBL" id="MFC5546792.1"/>
    </source>
</evidence>
<dbReference type="GO" id="GO:0008168">
    <property type="term" value="F:methyltransferase activity"/>
    <property type="evidence" value="ECO:0007669"/>
    <property type="project" value="UniProtKB-KW"/>
</dbReference>
<evidence type="ECO:0000313" key="11">
    <source>
        <dbReference type="Proteomes" id="UP001596055"/>
    </source>
</evidence>
<evidence type="ECO:0000256" key="3">
    <source>
        <dbReference type="ARBA" id="ARBA00022603"/>
    </source>
</evidence>
<feature type="domain" description="Type II methyltransferase M.Eco57I C-terminal" evidence="9">
    <location>
        <begin position="284"/>
        <end position="506"/>
    </location>
</feature>
<keyword evidence="6" id="KW-0680">Restriction system</keyword>
<dbReference type="GO" id="GO:0032259">
    <property type="term" value="P:methylation"/>
    <property type="evidence" value="ECO:0007669"/>
    <property type="project" value="UniProtKB-KW"/>
</dbReference>